<comment type="caution">
    <text evidence="2">The sequence shown here is derived from an EMBL/GenBank/DDBJ whole genome shotgun (WGS) entry which is preliminary data.</text>
</comment>
<keyword evidence="1" id="KW-0732">Signal</keyword>
<dbReference type="EMBL" id="VVIQ01000004">
    <property type="protein sequence ID" value="MUL27756.1"/>
    <property type="molecule type" value="Genomic_DNA"/>
</dbReference>
<reference evidence="2 3" key="1">
    <citation type="submission" date="2019-09" db="EMBL/GenBank/DDBJ databases">
        <title>Prevotella A2879 sp. nov., isolated from an abscess of a patient.</title>
        <authorList>
            <person name="Buhl M."/>
            <person name="Oberhettinger P."/>
        </authorList>
    </citation>
    <scope>NUCLEOTIDE SEQUENCE [LARGE SCALE GENOMIC DNA]</scope>
    <source>
        <strain evidence="2 3">A2879</strain>
    </source>
</reference>
<accession>A0A7C9LDL5</accession>
<dbReference type="RefSeq" id="WP_155715802.1">
    <property type="nucleotide sequence ID" value="NZ_VVIQ01000004.1"/>
</dbReference>
<proteinExistence type="predicted"/>
<name>A0A7C9LDL5_9BACT</name>
<keyword evidence="3" id="KW-1185">Reference proteome</keyword>
<dbReference type="Proteomes" id="UP000482295">
    <property type="component" value="Unassembled WGS sequence"/>
</dbReference>
<sequence>MEKIKFRPLFAVLIMCCVCMITSSCSNDDEDELSPFTSLFSKTDHFVDMLDTVYEHYDAFGSKAADSSDGKYRVTPMGRLIVVKKNSSSNSVSYSQIEDALTKHYKNNSKVNDVFLNNGGTVTIDCRK</sequence>
<gene>
    <name evidence="2" type="ORF">F0475_05430</name>
</gene>
<organism evidence="2 3">
    <name type="scientific">Prevotella vespertina</name>
    <dbReference type="NCBI Taxonomy" id="2608404"/>
    <lineage>
        <taxon>Bacteria</taxon>
        <taxon>Pseudomonadati</taxon>
        <taxon>Bacteroidota</taxon>
        <taxon>Bacteroidia</taxon>
        <taxon>Bacteroidales</taxon>
        <taxon>Prevotellaceae</taxon>
        <taxon>Prevotella</taxon>
    </lineage>
</organism>
<evidence type="ECO:0000256" key="1">
    <source>
        <dbReference type="SAM" id="SignalP"/>
    </source>
</evidence>
<protein>
    <submittedName>
        <fullName evidence="2">Uncharacterized protein</fullName>
    </submittedName>
</protein>
<dbReference type="PROSITE" id="PS51257">
    <property type="entry name" value="PROKAR_LIPOPROTEIN"/>
    <property type="match status" value="1"/>
</dbReference>
<feature type="chain" id="PRO_5028896541" evidence="1">
    <location>
        <begin position="28"/>
        <end position="128"/>
    </location>
</feature>
<feature type="signal peptide" evidence="1">
    <location>
        <begin position="1"/>
        <end position="27"/>
    </location>
</feature>
<dbReference type="AlphaFoldDB" id="A0A7C9LDL5"/>
<evidence type="ECO:0000313" key="2">
    <source>
        <dbReference type="EMBL" id="MUL27756.1"/>
    </source>
</evidence>
<evidence type="ECO:0000313" key="3">
    <source>
        <dbReference type="Proteomes" id="UP000482295"/>
    </source>
</evidence>